<name>A0AAN7U3A4_9PEZI</name>
<organism evidence="1 2">
    <name type="scientific">Xylaria bambusicola</name>
    <dbReference type="NCBI Taxonomy" id="326684"/>
    <lineage>
        <taxon>Eukaryota</taxon>
        <taxon>Fungi</taxon>
        <taxon>Dikarya</taxon>
        <taxon>Ascomycota</taxon>
        <taxon>Pezizomycotina</taxon>
        <taxon>Sordariomycetes</taxon>
        <taxon>Xylariomycetidae</taxon>
        <taxon>Xylariales</taxon>
        <taxon>Xylariaceae</taxon>
        <taxon>Xylaria</taxon>
    </lineage>
</organism>
<dbReference type="EMBL" id="JAWHQM010000001">
    <property type="protein sequence ID" value="KAK5624415.1"/>
    <property type="molecule type" value="Genomic_DNA"/>
</dbReference>
<evidence type="ECO:0000313" key="1">
    <source>
        <dbReference type="EMBL" id="KAK5624415.1"/>
    </source>
</evidence>
<dbReference type="AlphaFoldDB" id="A0AAN7U3A4"/>
<dbReference type="Proteomes" id="UP001305414">
    <property type="component" value="Unassembled WGS sequence"/>
</dbReference>
<protein>
    <submittedName>
        <fullName evidence="1">Uncharacterized protein</fullName>
    </submittedName>
</protein>
<evidence type="ECO:0000313" key="2">
    <source>
        <dbReference type="Proteomes" id="UP001305414"/>
    </source>
</evidence>
<sequence length="67" mass="7405">MSVPLDSTVSVSRPHFSDAMHVSAFLADDAETRDEDEIWLHSASGRLLLHCNRLSTSTEDGIDHDIP</sequence>
<gene>
    <name evidence="1" type="ORF">RRF57_000131</name>
</gene>
<accession>A0AAN7U3A4</accession>
<comment type="caution">
    <text evidence="1">The sequence shown here is derived from an EMBL/GenBank/DDBJ whole genome shotgun (WGS) entry which is preliminary data.</text>
</comment>
<keyword evidence="2" id="KW-1185">Reference proteome</keyword>
<reference evidence="1 2" key="1">
    <citation type="submission" date="2023-10" db="EMBL/GenBank/DDBJ databases">
        <title>Draft genome sequence of Xylaria bambusicola isolate GMP-LS, the root and basal stem rot pathogen of sugarcane in Indonesia.</title>
        <authorList>
            <person name="Selvaraj P."/>
            <person name="Muralishankar V."/>
            <person name="Muruganantham S."/>
            <person name="Sp S."/>
            <person name="Haryani S."/>
            <person name="Lau K.J.X."/>
            <person name="Naqvi N.I."/>
        </authorList>
    </citation>
    <scope>NUCLEOTIDE SEQUENCE [LARGE SCALE GENOMIC DNA]</scope>
    <source>
        <strain evidence="1">GMP-LS</strain>
    </source>
</reference>
<proteinExistence type="predicted"/>